<reference evidence="1" key="1">
    <citation type="submission" date="2023-07" db="EMBL/GenBank/DDBJ databases">
        <authorList>
            <consortium name="AG Swart"/>
            <person name="Singh M."/>
            <person name="Singh A."/>
            <person name="Seah K."/>
            <person name="Emmerich C."/>
        </authorList>
    </citation>
    <scope>NUCLEOTIDE SEQUENCE</scope>
    <source>
        <strain evidence="1">DP1</strain>
    </source>
</reference>
<dbReference type="EMBL" id="CAMPGE010025263">
    <property type="protein sequence ID" value="CAI2383042.1"/>
    <property type="molecule type" value="Genomic_DNA"/>
</dbReference>
<comment type="caution">
    <text evidence="1">The sequence shown here is derived from an EMBL/GenBank/DDBJ whole genome shotgun (WGS) entry which is preliminary data.</text>
</comment>
<evidence type="ECO:0000313" key="1">
    <source>
        <dbReference type="EMBL" id="CAI2383042.1"/>
    </source>
</evidence>
<gene>
    <name evidence="1" type="ORF">ECRASSUSDP1_LOCUS24533</name>
</gene>
<sequence length="52" mass="6131">MMDIVKGSRFVIIYYISYVDQLFLESVHYSSRFKLNDNASRSITRDFSNSIC</sequence>
<evidence type="ECO:0000313" key="2">
    <source>
        <dbReference type="Proteomes" id="UP001295684"/>
    </source>
</evidence>
<proteinExistence type="predicted"/>
<protein>
    <submittedName>
        <fullName evidence="1">Uncharacterized protein</fullName>
    </submittedName>
</protein>
<name>A0AAD1Y508_EUPCR</name>
<accession>A0AAD1Y508</accession>
<keyword evidence="2" id="KW-1185">Reference proteome</keyword>
<dbReference type="Proteomes" id="UP001295684">
    <property type="component" value="Unassembled WGS sequence"/>
</dbReference>
<organism evidence="1 2">
    <name type="scientific">Euplotes crassus</name>
    <dbReference type="NCBI Taxonomy" id="5936"/>
    <lineage>
        <taxon>Eukaryota</taxon>
        <taxon>Sar</taxon>
        <taxon>Alveolata</taxon>
        <taxon>Ciliophora</taxon>
        <taxon>Intramacronucleata</taxon>
        <taxon>Spirotrichea</taxon>
        <taxon>Hypotrichia</taxon>
        <taxon>Euplotida</taxon>
        <taxon>Euplotidae</taxon>
        <taxon>Moneuplotes</taxon>
    </lineage>
</organism>
<dbReference type="AlphaFoldDB" id="A0AAD1Y508"/>